<sequence>MKIKKPIKGESLSTTFDRLCICLDFCINHLFNRCNPVFHDSSFDCHCTDHSHHQADLDFHNEHVDHQGDPDFHNEHVDHQGDLDCLGDLYGHQDDSDFHIDCFDHQDDPYFHIDHVDHQGGPDFHSDPAGHQDDPYFHIDHVDHQDGLDFHTDCVDHHDLGFRNAHVDRQGDPGFHDSNPSGLRSNAGNLYHYPFHHASLYHYYNSAGHHQTSFPFVLW</sequence>
<keyword evidence="2" id="KW-1185">Reference proteome</keyword>
<protein>
    <submittedName>
        <fullName evidence="1">Uncharacterized protein</fullName>
    </submittedName>
</protein>
<gene>
    <name evidence="1" type="ORF">CHARACLAT_004187</name>
</gene>
<dbReference type="Proteomes" id="UP001352852">
    <property type="component" value="Unassembled WGS sequence"/>
</dbReference>
<proteinExistence type="predicted"/>
<accession>A0ABU7DDJ7</accession>
<organism evidence="1 2">
    <name type="scientific">Characodon lateralis</name>
    <dbReference type="NCBI Taxonomy" id="208331"/>
    <lineage>
        <taxon>Eukaryota</taxon>
        <taxon>Metazoa</taxon>
        <taxon>Chordata</taxon>
        <taxon>Craniata</taxon>
        <taxon>Vertebrata</taxon>
        <taxon>Euteleostomi</taxon>
        <taxon>Actinopterygii</taxon>
        <taxon>Neopterygii</taxon>
        <taxon>Teleostei</taxon>
        <taxon>Neoteleostei</taxon>
        <taxon>Acanthomorphata</taxon>
        <taxon>Ovalentaria</taxon>
        <taxon>Atherinomorphae</taxon>
        <taxon>Cyprinodontiformes</taxon>
        <taxon>Goodeidae</taxon>
        <taxon>Characodon</taxon>
    </lineage>
</organism>
<evidence type="ECO:0000313" key="2">
    <source>
        <dbReference type="Proteomes" id="UP001352852"/>
    </source>
</evidence>
<name>A0ABU7DDJ7_9TELE</name>
<evidence type="ECO:0000313" key="1">
    <source>
        <dbReference type="EMBL" id="MED6273197.1"/>
    </source>
</evidence>
<comment type="caution">
    <text evidence="1">The sequence shown here is derived from an EMBL/GenBank/DDBJ whole genome shotgun (WGS) entry which is preliminary data.</text>
</comment>
<dbReference type="EMBL" id="JAHUTJ010024782">
    <property type="protein sequence ID" value="MED6273197.1"/>
    <property type="molecule type" value="Genomic_DNA"/>
</dbReference>
<reference evidence="1 2" key="1">
    <citation type="submission" date="2021-06" db="EMBL/GenBank/DDBJ databases">
        <authorList>
            <person name="Palmer J.M."/>
        </authorList>
    </citation>
    <scope>NUCLEOTIDE SEQUENCE [LARGE SCALE GENOMIC DNA]</scope>
    <source>
        <strain evidence="1 2">CL_MEX2019</strain>
        <tissue evidence="1">Muscle</tissue>
    </source>
</reference>